<reference evidence="5" key="2">
    <citation type="submission" date="2023-01" db="EMBL/GenBank/DDBJ databases">
        <authorList>
            <person name="Sun Q."/>
            <person name="Evtushenko L."/>
        </authorList>
    </citation>
    <scope>NUCLEOTIDE SEQUENCE</scope>
    <source>
        <strain evidence="5">VKM B-2935</strain>
    </source>
</reference>
<dbReference type="EMBL" id="BSFN01000002">
    <property type="protein sequence ID" value="GLK88172.1"/>
    <property type="molecule type" value="Genomic_DNA"/>
</dbReference>
<name>A0A9W6K3N5_9PSED</name>
<evidence type="ECO:0000256" key="2">
    <source>
        <dbReference type="ARBA" id="ARBA00022729"/>
    </source>
</evidence>
<comment type="caution">
    <text evidence="5">The sequence shown here is derived from an EMBL/GenBank/DDBJ whole genome shotgun (WGS) entry which is preliminary data.</text>
</comment>
<evidence type="ECO:0000256" key="3">
    <source>
        <dbReference type="SAM" id="SignalP"/>
    </source>
</evidence>
<keyword evidence="6" id="KW-1185">Reference proteome</keyword>
<reference evidence="5" key="1">
    <citation type="journal article" date="2014" name="Int. J. Syst. Evol. Microbiol.">
        <title>Complete genome sequence of Corynebacterium casei LMG S-19264T (=DSM 44701T), isolated from a smear-ripened cheese.</title>
        <authorList>
            <consortium name="US DOE Joint Genome Institute (JGI-PGF)"/>
            <person name="Walter F."/>
            <person name="Albersmeier A."/>
            <person name="Kalinowski J."/>
            <person name="Ruckert C."/>
        </authorList>
    </citation>
    <scope>NUCLEOTIDE SEQUENCE</scope>
    <source>
        <strain evidence="5">VKM B-2935</strain>
    </source>
</reference>
<dbReference type="PANTHER" id="PTHR35936:SF25">
    <property type="entry name" value="ABC TRANSPORTER SUBSTRATE-BINDING PROTEIN"/>
    <property type="match status" value="1"/>
</dbReference>
<comment type="similarity">
    <text evidence="1">Belongs to the bacterial solute-binding protein 3 family.</text>
</comment>
<evidence type="ECO:0000313" key="6">
    <source>
        <dbReference type="Proteomes" id="UP001143328"/>
    </source>
</evidence>
<dbReference type="PANTHER" id="PTHR35936">
    <property type="entry name" value="MEMBRANE-BOUND LYTIC MUREIN TRANSGLYCOSYLASE F"/>
    <property type="match status" value="1"/>
</dbReference>
<dbReference type="AlphaFoldDB" id="A0A9W6K3N5"/>
<accession>A0A9W6K3N5</accession>
<sequence>MRIVLLCISLLVGAAQAAADEVRLTNGEWPPYLGQSLPHQGIASRIVAEAFALEGITVQWDFYPWARALMLAQRGQRAGTAVWLRNEQRDHDFYVSDPVVDSSYYLFHRKDHPIDWQDVHDLKGLQIGGANGFDYGAAFQQAEADGSLTVRRQTNEQVGLRQLLAGRIDVFPMDKTVAFDMLHQHFSAAERAQLTFSPKPLRSDTLHLMLSRAVPGNAELIARFNDGLKQLRDSGKIAQYLMEVQQPLSLAP</sequence>
<dbReference type="Proteomes" id="UP001143328">
    <property type="component" value="Unassembled WGS sequence"/>
</dbReference>
<feature type="signal peptide" evidence="3">
    <location>
        <begin position="1"/>
        <end position="17"/>
    </location>
</feature>
<dbReference type="RefSeq" id="WP_271194390.1">
    <property type="nucleotide sequence ID" value="NZ_BSFN01000002.1"/>
</dbReference>
<evidence type="ECO:0000256" key="1">
    <source>
        <dbReference type="ARBA" id="ARBA00010333"/>
    </source>
</evidence>
<evidence type="ECO:0000259" key="4">
    <source>
        <dbReference type="Pfam" id="PF00497"/>
    </source>
</evidence>
<dbReference type="Gene3D" id="3.40.190.10">
    <property type="entry name" value="Periplasmic binding protein-like II"/>
    <property type="match status" value="2"/>
</dbReference>
<organism evidence="5 6">
    <name type="scientific">Pseudomonas turukhanskensis</name>
    <dbReference type="NCBI Taxonomy" id="1806536"/>
    <lineage>
        <taxon>Bacteria</taxon>
        <taxon>Pseudomonadati</taxon>
        <taxon>Pseudomonadota</taxon>
        <taxon>Gammaproteobacteria</taxon>
        <taxon>Pseudomonadales</taxon>
        <taxon>Pseudomonadaceae</taxon>
        <taxon>Pseudomonas</taxon>
    </lineage>
</organism>
<dbReference type="Pfam" id="PF00497">
    <property type="entry name" value="SBP_bac_3"/>
    <property type="match status" value="1"/>
</dbReference>
<dbReference type="SUPFAM" id="SSF53850">
    <property type="entry name" value="Periplasmic binding protein-like II"/>
    <property type="match status" value="1"/>
</dbReference>
<feature type="chain" id="PRO_5040819318" evidence="3">
    <location>
        <begin position="18"/>
        <end position="252"/>
    </location>
</feature>
<proteinExistence type="inferred from homology"/>
<dbReference type="InterPro" id="IPR001638">
    <property type="entry name" value="Solute-binding_3/MltF_N"/>
</dbReference>
<gene>
    <name evidence="5" type="ORF">GCM10017655_12340</name>
</gene>
<keyword evidence="2 3" id="KW-0732">Signal</keyword>
<feature type="domain" description="Solute-binding protein family 3/N-terminal" evidence="4">
    <location>
        <begin position="27"/>
        <end position="240"/>
    </location>
</feature>
<evidence type="ECO:0000313" key="5">
    <source>
        <dbReference type="EMBL" id="GLK88172.1"/>
    </source>
</evidence>
<protein>
    <submittedName>
        <fullName evidence="5">ABC transporter substrate-binding protein</fullName>
    </submittedName>
</protein>